<dbReference type="Proteomes" id="UP000515153">
    <property type="component" value="Unplaced"/>
</dbReference>
<proteinExistence type="predicted"/>
<dbReference type="KEGG" id="pgri:PgNI_00282"/>
<evidence type="ECO:0000313" key="2">
    <source>
        <dbReference type="Proteomes" id="UP000515153"/>
    </source>
</evidence>
<reference evidence="3" key="1">
    <citation type="journal article" date="2019" name="Mol. Biol. Evol.">
        <title>Blast fungal genomes show frequent chromosomal changes, gene gains and losses, and effector gene turnover.</title>
        <authorList>
            <person name="Gomez Luciano L.B."/>
            <person name="Jason Tsai I."/>
            <person name="Chuma I."/>
            <person name="Tosa Y."/>
            <person name="Chen Y.H."/>
            <person name="Li J.Y."/>
            <person name="Li M.Y."/>
            <person name="Jade Lu M.Y."/>
            <person name="Nakayashiki H."/>
            <person name="Li W.H."/>
        </authorList>
    </citation>
    <scope>NUCLEOTIDE SEQUENCE</scope>
    <source>
        <strain evidence="3">NI907</strain>
    </source>
</reference>
<keyword evidence="2" id="KW-1185">Reference proteome</keyword>
<feature type="region of interest" description="Disordered" evidence="1">
    <location>
        <begin position="38"/>
        <end position="68"/>
    </location>
</feature>
<name>A0A6P8BFU1_PYRGI</name>
<reference evidence="3" key="3">
    <citation type="submission" date="2025-08" db="UniProtKB">
        <authorList>
            <consortium name="RefSeq"/>
        </authorList>
    </citation>
    <scope>IDENTIFICATION</scope>
    <source>
        <strain evidence="3">NI907</strain>
    </source>
</reference>
<organism evidence="2 3">
    <name type="scientific">Pyricularia grisea</name>
    <name type="common">Crabgrass-specific blast fungus</name>
    <name type="synonym">Magnaporthe grisea</name>
    <dbReference type="NCBI Taxonomy" id="148305"/>
    <lineage>
        <taxon>Eukaryota</taxon>
        <taxon>Fungi</taxon>
        <taxon>Dikarya</taxon>
        <taxon>Ascomycota</taxon>
        <taxon>Pezizomycotina</taxon>
        <taxon>Sordariomycetes</taxon>
        <taxon>Sordariomycetidae</taxon>
        <taxon>Magnaporthales</taxon>
        <taxon>Pyriculariaceae</taxon>
        <taxon>Pyricularia</taxon>
    </lineage>
</organism>
<gene>
    <name evidence="3" type="ORF">PgNI_00282</name>
</gene>
<evidence type="ECO:0000256" key="1">
    <source>
        <dbReference type="SAM" id="MobiDB-lite"/>
    </source>
</evidence>
<protein>
    <submittedName>
        <fullName evidence="3">Uncharacterized protein</fullName>
    </submittedName>
</protein>
<sequence length="110" mass="11934">MAASANQYFCGAKGSMVANGYGKPNAWSLLCVEIGPPSNEDKYEDDATPERRTQDVEDPVPLPEFDPPLAVTRSLKQPDLSQEHAAEEFKAGPLAAAQAVYHQCKIDKLS</sequence>
<dbReference type="GeneID" id="41955278"/>
<reference evidence="3" key="2">
    <citation type="submission" date="2019-10" db="EMBL/GenBank/DDBJ databases">
        <authorList>
            <consortium name="NCBI Genome Project"/>
        </authorList>
    </citation>
    <scope>NUCLEOTIDE SEQUENCE</scope>
    <source>
        <strain evidence="3">NI907</strain>
    </source>
</reference>
<dbReference type="RefSeq" id="XP_030986133.1">
    <property type="nucleotide sequence ID" value="XM_031120364.1"/>
</dbReference>
<accession>A0A6P8BFU1</accession>
<dbReference type="AlphaFoldDB" id="A0A6P8BFU1"/>
<evidence type="ECO:0000313" key="3">
    <source>
        <dbReference type="RefSeq" id="XP_030986133.1"/>
    </source>
</evidence>